<feature type="compositionally biased region" description="Basic and acidic residues" evidence="1">
    <location>
        <begin position="1"/>
        <end position="13"/>
    </location>
</feature>
<dbReference type="InterPro" id="IPR023214">
    <property type="entry name" value="HAD_sf"/>
</dbReference>
<evidence type="ECO:0000313" key="2">
    <source>
        <dbReference type="EMBL" id="NGO43336.1"/>
    </source>
</evidence>
<feature type="region of interest" description="Disordered" evidence="1">
    <location>
        <begin position="1"/>
        <end position="25"/>
    </location>
</feature>
<name>A0ABX0DW21_9ACTN</name>
<evidence type="ECO:0000256" key="1">
    <source>
        <dbReference type="SAM" id="MobiDB-lite"/>
    </source>
</evidence>
<accession>A0ABX0DW21</accession>
<dbReference type="Pfam" id="PF00702">
    <property type="entry name" value="Hydrolase"/>
    <property type="match status" value="1"/>
</dbReference>
<comment type="caution">
    <text evidence="2">The sequence shown here is derived from an EMBL/GenBank/DDBJ whole genome shotgun (WGS) entry which is preliminary data.</text>
</comment>
<protein>
    <submittedName>
        <fullName evidence="2">HAD family phosphatase</fullName>
    </submittedName>
</protein>
<dbReference type="InterPro" id="IPR036412">
    <property type="entry name" value="HAD-like_sf"/>
</dbReference>
<sequence length="264" mass="29108">MVRRPLGNDRRGPDTQLVDSETTEAELVTETNGALGDLVARVRHVVFDFDGPICLLFPGDSAERVARDQVNWLEERGLSGLLTEQERDHPDPHLVLSAVAGRHPGSDLVAELEELLTQQELRKVPRAWPTPYAYPLIRTWVAVGARMAIATNNSSRAVRKYLADRELTDCFAPHIYGRTQDLSLLKPHPHTLQRALNAMGAAPDSSVMIGDSPTDYAAAREMGMAFIGYARNEEVGKGLLEAGVAPQYVVESLDRLLHVVRGRS</sequence>
<gene>
    <name evidence="2" type="ORF">G6048_14595</name>
</gene>
<dbReference type="InterPro" id="IPR006439">
    <property type="entry name" value="HAD-SF_hydro_IA"/>
</dbReference>
<reference evidence="2 3" key="1">
    <citation type="submission" date="2020-02" db="EMBL/GenBank/DDBJ databases">
        <title>Whole-genome analyses of novel actinobacteria.</title>
        <authorList>
            <person name="Sahin N."/>
            <person name="Tokatli A."/>
        </authorList>
    </citation>
    <scope>NUCLEOTIDE SEQUENCE [LARGE SCALE GENOMIC DNA]</scope>
    <source>
        <strain evidence="2 3">YC419</strain>
    </source>
</reference>
<dbReference type="NCBIfam" id="TIGR01549">
    <property type="entry name" value="HAD-SF-IA-v1"/>
    <property type="match status" value="1"/>
</dbReference>
<dbReference type="PANTHER" id="PTHR43434">
    <property type="entry name" value="PHOSPHOGLYCOLATE PHOSPHATASE"/>
    <property type="match status" value="1"/>
</dbReference>
<dbReference type="Gene3D" id="3.40.50.1000">
    <property type="entry name" value="HAD superfamily/HAD-like"/>
    <property type="match status" value="1"/>
</dbReference>
<dbReference type="PANTHER" id="PTHR43434:SF1">
    <property type="entry name" value="PHOSPHOGLYCOLATE PHOSPHATASE"/>
    <property type="match status" value="1"/>
</dbReference>
<dbReference type="EMBL" id="JAAKZX010000037">
    <property type="protein sequence ID" value="NGO43336.1"/>
    <property type="molecule type" value="Genomic_DNA"/>
</dbReference>
<dbReference type="InterPro" id="IPR050155">
    <property type="entry name" value="HAD-like_hydrolase_sf"/>
</dbReference>
<keyword evidence="3" id="KW-1185">Reference proteome</keyword>
<dbReference type="CDD" id="cd01427">
    <property type="entry name" value="HAD_like"/>
    <property type="match status" value="1"/>
</dbReference>
<proteinExistence type="predicted"/>
<dbReference type="Proteomes" id="UP001518140">
    <property type="component" value="Unassembled WGS sequence"/>
</dbReference>
<evidence type="ECO:0000313" key="3">
    <source>
        <dbReference type="Proteomes" id="UP001518140"/>
    </source>
</evidence>
<organism evidence="2 3">
    <name type="scientific">Streptomyces ureilyticus</name>
    <dbReference type="NCBI Taxonomy" id="1775131"/>
    <lineage>
        <taxon>Bacteria</taxon>
        <taxon>Bacillati</taxon>
        <taxon>Actinomycetota</taxon>
        <taxon>Actinomycetes</taxon>
        <taxon>Kitasatosporales</taxon>
        <taxon>Streptomycetaceae</taxon>
        <taxon>Streptomyces</taxon>
    </lineage>
</organism>
<dbReference type="SUPFAM" id="SSF56784">
    <property type="entry name" value="HAD-like"/>
    <property type="match status" value="1"/>
</dbReference>